<gene>
    <name evidence="7" type="ORF">Q4T40_10165</name>
</gene>
<accession>A0ABU3NXR6</accession>
<dbReference type="PANTHER" id="PTHR30086:SF19">
    <property type="entry name" value="THREONINE EFFLUX PROTEIN"/>
    <property type="match status" value="1"/>
</dbReference>
<organism evidence="7 8">
    <name type="scientific">Anaeroselena agilis</name>
    <dbReference type="NCBI Taxonomy" id="3063788"/>
    <lineage>
        <taxon>Bacteria</taxon>
        <taxon>Bacillati</taxon>
        <taxon>Bacillota</taxon>
        <taxon>Negativicutes</taxon>
        <taxon>Acetonemataceae</taxon>
        <taxon>Anaeroselena</taxon>
    </lineage>
</organism>
<keyword evidence="5 6" id="KW-0472">Membrane</keyword>
<reference evidence="7 8" key="1">
    <citation type="submission" date="2023-07" db="EMBL/GenBank/DDBJ databases">
        <title>The novel representative of Negativicutes class, Anaeroselena agilis gen. nov. sp. nov.</title>
        <authorList>
            <person name="Prokofeva M.I."/>
            <person name="Elcheninov A.G."/>
            <person name="Klyukina A."/>
            <person name="Kublanov I.V."/>
            <person name="Frolov E.N."/>
            <person name="Podosokorskaya O.A."/>
        </authorList>
    </citation>
    <scope>NUCLEOTIDE SEQUENCE [LARGE SCALE GENOMIC DNA]</scope>
    <source>
        <strain evidence="7 8">4137-cl</strain>
    </source>
</reference>
<protein>
    <submittedName>
        <fullName evidence="7">LysE family transporter</fullName>
    </submittedName>
</protein>
<dbReference type="Pfam" id="PF01810">
    <property type="entry name" value="LysE"/>
    <property type="match status" value="1"/>
</dbReference>
<evidence type="ECO:0000256" key="3">
    <source>
        <dbReference type="ARBA" id="ARBA00022692"/>
    </source>
</evidence>
<feature type="transmembrane region" description="Helical" evidence="6">
    <location>
        <begin position="148"/>
        <end position="170"/>
    </location>
</feature>
<dbReference type="RefSeq" id="WP_413782478.1">
    <property type="nucleotide sequence ID" value="NZ_JAUOZS010000001.1"/>
</dbReference>
<name>A0ABU3NXR6_9FIRM</name>
<evidence type="ECO:0000256" key="2">
    <source>
        <dbReference type="ARBA" id="ARBA00022475"/>
    </source>
</evidence>
<feature type="transmembrane region" description="Helical" evidence="6">
    <location>
        <begin position="66"/>
        <end position="86"/>
    </location>
</feature>
<keyword evidence="2" id="KW-1003">Cell membrane</keyword>
<dbReference type="PANTHER" id="PTHR30086">
    <property type="entry name" value="ARGININE EXPORTER PROTEIN ARGO"/>
    <property type="match status" value="1"/>
</dbReference>
<evidence type="ECO:0000313" key="8">
    <source>
        <dbReference type="Proteomes" id="UP001254848"/>
    </source>
</evidence>
<evidence type="ECO:0000256" key="1">
    <source>
        <dbReference type="ARBA" id="ARBA00004651"/>
    </source>
</evidence>
<dbReference type="EMBL" id="JAUOZS010000001">
    <property type="protein sequence ID" value="MDT8901606.1"/>
    <property type="molecule type" value="Genomic_DNA"/>
</dbReference>
<feature type="transmembrane region" description="Helical" evidence="6">
    <location>
        <begin position="41"/>
        <end position="59"/>
    </location>
</feature>
<evidence type="ECO:0000256" key="6">
    <source>
        <dbReference type="SAM" id="Phobius"/>
    </source>
</evidence>
<keyword evidence="3 6" id="KW-0812">Transmembrane</keyword>
<keyword evidence="8" id="KW-1185">Reference proteome</keyword>
<evidence type="ECO:0000313" key="7">
    <source>
        <dbReference type="EMBL" id="MDT8901606.1"/>
    </source>
</evidence>
<keyword evidence="4 6" id="KW-1133">Transmembrane helix</keyword>
<dbReference type="Proteomes" id="UP001254848">
    <property type="component" value="Unassembled WGS sequence"/>
</dbReference>
<dbReference type="InterPro" id="IPR001123">
    <property type="entry name" value="LeuE-type"/>
</dbReference>
<sequence>MLALAGILLAVALGAMSPGPSFLFVARTSMAASRRSGLAAAAGMGVGGFAYAILALLGLKAVFAGFPWLYSLIKLGGGAYLVYIGIQMWRGAASPLADLPAADAVRNTRLRAFAMAAATQLSNPKTAVFYGSIFAALLPASPGPLFTILLPLAVFLIEIGWYSIVALLLSASAPRAAYMRAKSALDRTAGTVMGLLGVKLIAAADSGI</sequence>
<evidence type="ECO:0000256" key="4">
    <source>
        <dbReference type="ARBA" id="ARBA00022989"/>
    </source>
</evidence>
<proteinExistence type="predicted"/>
<comment type="caution">
    <text evidence="7">The sequence shown here is derived from an EMBL/GenBank/DDBJ whole genome shotgun (WGS) entry which is preliminary data.</text>
</comment>
<evidence type="ECO:0000256" key="5">
    <source>
        <dbReference type="ARBA" id="ARBA00023136"/>
    </source>
</evidence>
<comment type="subcellular location">
    <subcellularLocation>
        <location evidence="1">Cell membrane</location>
        <topology evidence="1">Multi-pass membrane protein</topology>
    </subcellularLocation>
</comment>